<keyword evidence="9" id="KW-1185">Reference proteome</keyword>
<dbReference type="SUPFAM" id="SSF69593">
    <property type="entry name" value="Glycerol-3-phosphate (1)-acyltransferase"/>
    <property type="match status" value="1"/>
</dbReference>
<keyword evidence="3 6" id="KW-0012">Acyltransferase</keyword>
<keyword evidence="2 6" id="KW-0808">Transferase</keyword>
<evidence type="ECO:0000313" key="6">
    <source>
        <dbReference type="EMBL" id="AXA34636.1"/>
    </source>
</evidence>
<feature type="transmembrane region" description="Helical" evidence="4">
    <location>
        <begin position="18"/>
        <end position="39"/>
    </location>
</feature>
<dbReference type="OrthoDB" id="9812274at2"/>
<evidence type="ECO:0000256" key="2">
    <source>
        <dbReference type="ARBA" id="ARBA00022679"/>
    </source>
</evidence>
<dbReference type="GO" id="GO:0006654">
    <property type="term" value="P:phosphatidic acid biosynthetic process"/>
    <property type="evidence" value="ECO:0007669"/>
    <property type="project" value="TreeGrafter"/>
</dbReference>
<dbReference type="GO" id="GO:0003841">
    <property type="term" value="F:1-acylglycerol-3-phosphate O-acyltransferase activity"/>
    <property type="evidence" value="ECO:0007669"/>
    <property type="project" value="TreeGrafter"/>
</dbReference>
<evidence type="ECO:0000313" key="9">
    <source>
        <dbReference type="Proteomes" id="UP000681131"/>
    </source>
</evidence>
<dbReference type="Proteomes" id="UP000251120">
    <property type="component" value="Chromosome"/>
</dbReference>
<keyword evidence="4" id="KW-0812">Transmembrane</keyword>
<evidence type="ECO:0000256" key="1">
    <source>
        <dbReference type="ARBA" id="ARBA00005189"/>
    </source>
</evidence>
<dbReference type="CDD" id="cd07989">
    <property type="entry name" value="LPLAT_AGPAT-like"/>
    <property type="match status" value="1"/>
</dbReference>
<accession>A0A2Z4Y143</accession>
<proteinExistence type="predicted"/>
<keyword evidence="4" id="KW-0472">Membrane</keyword>
<organism evidence="6 8">
    <name type="scientific">Francisella adeliensis</name>
    <dbReference type="NCBI Taxonomy" id="2007306"/>
    <lineage>
        <taxon>Bacteria</taxon>
        <taxon>Pseudomonadati</taxon>
        <taxon>Pseudomonadota</taxon>
        <taxon>Gammaproteobacteria</taxon>
        <taxon>Thiotrichales</taxon>
        <taxon>Francisellaceae</taxon>
        <taxon>Francisella</taxon>
    </lineage>
</organism>
<dbReference type="AlphaFoldDB" id="A0A2Z4Y143"/>
<gene>
    <name evidence="6" type="ORF">CDH04_09610</name>
    <name evidence="7" type="ORF">FZC43_09620</name>
</gene>
<name>A0A2Z4Y143_9GAMM</name>
<evidence type="ECO:0000256" key="3">
    <source>
        <dbReference type="ARBA" id="ARBA00023315"/>
    </source>
</evidence>
<evidence type="ECO:0000313" key="8">
    <source>
        <dbReference type="Proteomes" id="UP000251120"/>
    </source>
</evidence>
<dbReference type="PANTHER" id="PTHR10434">
    <property type="entry name" value="1-ACYL-SN-GLYCEROL-3-PHOSPHATE ACYLTRANSFERASE"/>
    <property type="match status" value="1"/>
</dbReference>
<sequence>MKKILNFLLLARMKVFTLYAYIALMLCCILMNVVGVLGASLRVRLFVCWLWSCLYRLGVLVILQIYVKIEGKENIIPDKPCIYVSKHQSMLETFVFYGLISKCCFVMKQELLEKPVFGKTNKFAEAIGVDREKGLSAIKKVLEEGQDRVNNKKLSIIVFPEGTRVPVGEYPKFHRSAMKLATVTNVPVIPVAHNFGVYFGRKKGDFVKPGIARMSFGKAIDPKDYSVAELTDLCYDLITEKTKAYGG</sequence>
<keyword evidence="4" id="KW-1133">Transmembrane helix</keyword>
<evidence type="ECO:0000256" key="4">
    <source>
        <dbReference type="SAM" id="Phobius"/>
    </source>
</evidence>
<comment type="pathway">
    <text evidence="1">Lipid metabolism.</text>
</comment>
<dbReference type="Pfam" id="PF01553">
    <property type="entry name" value="Acyltransferase"/>
    <property type="match status" value="1"/>
</dbReference>
<dbReference type="EMBL" id="CP021781">
    <property type="protein sequence ID" value="AXA34636.1"/>
    <property type="molecule type" value="Genomic_DNA"/>
</dbReference>
<reference evidence="7 9" key="2">
    <citation type="submission" date="2019-08" db="EMBL/GenBank/DDBJ databases">
        <title>Complete genome sequences of Francisella adeliensis (FSC1325 and FSC1326).</title>
        <authorList>
            <person name="Ohrman C."/>
            <person name="Uneklint I."/>
            <person name="Vallesi A."/>
            <person name="Karlsson L."/>
            <person name="Sjodin A."/>
        </authorList>
    </citation>
    <scope>NUCLEOTIDE SEQUENCE [LARGE SCALE GENOMIC DNA]</scope>
    <source>
        <strain evidence="7 9">FSC1325</strain>
    </source>
</reference>
<protein>
    <submittedName>
        <fullName evidence="6">1-acyl-sn-glycerol-3-phosphate acyltransferase</fullName>
    </submittedName>
</protein>
<dbReference type="EMBL" id="CP043424">
    <property type="protein sequence ID" value="QIW12881.1"/>
    <property type="molecule type" value="Genomic_DNA"/>
</dbReference>
<evidence type="ECO:0000259" key="5">
    <source>
        <dbReference type="SMART" id="SM00563"/>
    </source>
</evidence>
<dbReference type="KEGG" id="fad:CDH04_09610"/>
<evidence type="ECO:0000313" key="7">
    <source>
        <dbReference type="EMBL" id="QIW12881.1"/>
    </source>
</evidence>
<dbReference type="InterPro" id="IPR002123">
    <property type="entry name" value="Plipid/glycerol_acylTrfase"/>
</dbReference>
<dbReference type="Proteomes" id="UP000681131">
    <property type="component" value="Chromosome"/>
</dbReference>
<reference evidence="6 8" key="1">
    <citation type="submission" date="2017-06" db="EMBL/GenBank/DDBJ databases">
        <title>Complete genome of Francisella adeliensis.</title>
        <authorList>
            <person name="Vallesi A."/>
            <person name="Sjodin A."/>
        </authorList>
    </citation>
    <scope>NUCLEOTIDE SEQUENCE [LARGE SCALE GENOMIC DNA]</scope>
    <source>
        <strain evidence="6 8">FDC440</strain>
    </source>
</reference>
<dbReference type="RefSeq" id="WP_112870811.1">
    <property type="nucleotide sequence ID" value="NZ_CP021781.1"/>
</dbReference>
<feature type="domain" description="Phospholipid/glycerol acyltransferase" evidence="5">
    <location>
        <begin position="81"/>
        <end position="196"/>
    </location>
</feature>
<dbReference type="PANTHER" id="PTHR10434:SF11">
    <property type="entry name" value="1-ACYL-SN-GLYCEROL-3-PHOSPHATE ACYLTRANSFERASE"/>
    <property type="match status" value="1"/>
</dbReference>
<dbReference type="SMART" id="SM00563">
    <property type="entry name" value="PlsC"/>
    <property type="match status" value="1"/>
</dbReference>
<feature type="transmembrane region" description="Helical" evidence="4">
    <location>
        <begin position="46"/>
        <end position="67"/>
    </location>
</feature>